<organism evidence="3 4">
    <name type="scientific">Daldinia eschscholtzii</name>
    <dbReference type="NCBI Taxonomy" id="292717"/>
    <lineage>
        <taxon>Eukaryota</taxon>
        <taxon>Fungi</taxon>
        <taxon>Dikarya</taxon>
        <taxon>Ascomycota</taxon>
        <taxon>Pezizomycotina</taxon>
        <taxon>Sordariomycetes</taxon>
        <taxon>Xylariomycetidae</taxon>
        <taxon>Xylariales</taxon>
        <taxon>Hypoxylaceae</taxon>
        <taxon>Daldinia</taxon>
    </lineage>
</organism>
<keyword evidence="2" id="KW-0472">Membrane</keyword>
<evidence type="ECO:0000256" key="2">
    <source>
        <dbReference type="SAM" id="Phobius"/>
    </source>
</evidence>
<feature type="region of interest" description="Disordered" evidence="1">
    <location>
        <begin position="1"/>
        <end position="26"/>
    </location>
</feature>
<gene>
    <name evidence="3" type="ORF">Daesc_006484</name>
</gene>
<dbReference type="AlphaFoldDB" id="A0AAX6MH62"/>
<accession>A0AAX6MH62</accession>
<feature type="transmembrane region" description="Helical" evidence="2">
    <location>
        <begin position="40"/>
        <end position="63"/>
    </location>
</feature>
<evidence type="ECO:0000256" key="1">
    <source>
        <dbReference type="SAM" id="MobiDB-lite"/>
    </source>
</evidence>
<sequence length="85" mass="9454">MTMIIIEPDKGYNSSSREPTPDFDPDEVPLQEIPESVIDWYMIILALLVVLPMPLAFITFAWIGDSPILDTIVCLMEVLALFGAA</sequence>
<dbReference type="EMBL" id="JBANMG010000006">
    <property type="protein sequence ID" value="KAK6951959.1"/>
    <property type="molecule type" value="Genomic_DNA"/>
</dbReference>
<evidence type="ECO:0000313" key="3">
    <source>
        <dbReference type="EMBL" id="KAK6951959.1"/>
    </source>
</evidence>
<keyword evidence="4" id="KW-1185">Reference proteome</keyword>
<reference evidence="3 4" key="1">
    <citation type="journal article" date="2024" name="Front Chem Biol">
        <title>Unveiling the potential of Daldinia eschscholtzii MFLUCC 19-0629 through bioactivity and bioinformatics studies for enhanced sustainable agriculture production.</title>
        <authorList>
            <person name="Brooks S."/>
            <person name="Weaver J.A."/>
            <person name="Klomchit A."/>
            <person name="Alharthi S.A."/>
            <person name="Onlamun T."/>
            <person name="Nurani R."/>
            <person name="Vong T.K."/>
            <person name="Alberti F."/>
            <person name="Greco C."/>
        </authorList>
    </citation>
    <scope>NUCLEOTIDE SEQUENCE [LARGE SCALE GENOMIC DNA]</scope>
    <source>
        <strain evidence="3">MFLUCC 19-0629</strain>
    </source>
</reference>
<keyword evidence="2" id="KW-0812">Transmembrane</keyword>
<dbReference type="Proteomes" id="UP001369815">
    <property type="component" value="Unassembled WGS sequence"/>
</dbReference>
<protein>
    <submittedName>
        <fullName evidence="3">Uncharacterized protein</fullName>
    </submittedName>
</protein>
<name>A0AAX6MH62_9PEZI</name>
<keyword evidence="2" id="KW-1133">Transmembrane helix</keyword>
<feature type="non-terminal residue" evidence="3">
    <location>
        <position position="85"/>
    </location>
</feature>
<comment type="caution">
    <text evidence="3">The sequence shown here is derived from an EMBL/GenBank/DDBJ whole genome shotgun (WGS) entry which is preliminary data.</text>
</comment>
<proteinExistence type="predicted"/>
<evidence type="ECO:0000313" key="4">
    <source>
        <dbReference type="Proteomes" id="UP001369815"/>
    </source>
</evidence>